<feature type="signal peptide" evidence="1">
    <location>
        <begin position="1"/>
        <end position="21"/>
    </location>
</feature>
<gene>
    <name evidence="2" type="ORF">CWE15_08825</name>
</gene>
<proteinExistence type="predicted"/>
<evidence type="ECO:0008006" key="4">
    <source>
        <dbReference type="Google" id="ProtNLM"/>
    </source>
</evidence>
<reference evidence="2 3" key="1">
    <citation type="journal article" date="2011" name="Front. Microbiol.">
        <title>Genomic signatures of strain selection and enhancement in Bacillus atrophaeus var. globigii, a historical biowarfare simulant.</title>
        <authorList>
            <person name="Gibbons H.S."/>
            <person name="Broomall S.M."/>
            <person name="McNew L.A."/>
            <person name="Daligault H."/>
            <person name="Chapman C."/>
            <person name="Bruce D."/>
            <person name="Karavis M."/>
            <person name="Krepps M."/>
            <person name="McGregor P.A."/>
            <person name="Hong C."/>
            <person name="Park K.H."/>
            <person name="Akmal A."/>
            <person name="Feldman A."/>
            <person name="Lin J.S."/>
            <person name="Chang W.E."/>
            <person name="Higgs B.W."/>
            <person name="Demirev P."/>
            <person name="Lindquist J."/>
            <person name="Liem A."/>
            <person name="Fochler E."/>
            <person name="Read T.D."/>
            <person name="Tapia R."/>
            <person name="Johnson S."/>
            <person name="Bishop-Lilly K.A."/>
            <person name="Detter C."/>
            <person name="Han C."/>
            <person name="Sozhamannan S."/>
            <person name="Rosenzweig C.N."/>
            <person name="Skowronski E.W."/>
        </authorList>
    </citation>
    <scope>NUCLEOTIDE SEQUENCE [LARGE SCALE GENOMIC DNA]</scope>
    <source>
        <strain evidence="2 3">AIT1</strain>
    </source>
</reference>
<dbReference type="AlphaFoldDB" id="A0A432X1C8"/>
<evidence type="ECO:0000313" key="3">
    <source>
        <dbReference type="Proteomes" id="UP000286976"/>
    </source>
</evidence>
<comment type="caution">
    <text evidence="2">The sequence shown here is derived from an EMBL/GenBank/DDBJ whole genome shotgun (WGS) entry which is preliminary data.</text>
</comment>
<keyword evidence="3" id="KW-1185">Reference proteome</keyword>
<organism evidence="2 3">
    <name type="scientific">Aliidiomarina taiwanensis</name>
    <dbReference type="NCBI Taxonomy" id="946228"/>
    <lineage>
        <taxon>Bacteria</taxon>
        <taxon>Pseudomonadati</taxon>
        <taxon>Pseudomonadota</taxon>
        <taxon>Gammaproteobacteria</taxon>
        <taxon>Alteromonadales</taxon>
        <taxon>Idiomarinaceae</taxon>
        <taxon>Aliidiomarina</taxon>
    </lineage>
</organism>
<protein>
    <recommendedName>
        <fullName evidence="4">Adhesin domain-containing protein</fullName>
    </recommendedName>
</protein>
<evidence type="ECO:0000313" key="2">
    <source>
        <dbReference type="EMBL" id="RUO39847.1"/>
    </source>
</evidence>
<dbReference type="EMBL" id="PIPQ01000005">
    <property type="protein sequence ID" value="RUO39847.1"/>
    <property type="molecule type" value="Genomic_DNA"/>
</dbReference>
<sequence>MKYILSITLSALLFVAMPSFANSKSVEHALSFSGIEHVELKHSVGNVRIVHAENASQAQLTGTIKGNSNGWFRRSEDISNADFEITTDGDTLRITFDQDNAAADLVLTIPPVASLSIKLGVGDLQAALTSDNTRIKLGVGNAELTAQLADVGNVTLATGVGDTHVSGTANQTTSRAIVTSDTQAMGMGSSLVEVKVGVGNANLKLMQ</sequence>
<accession>A0A432X1C8</accession>
<evidence type="ECO:0000256" key="1">
    <source>
        <dbReference type="SAM" id="SignalP"/>
    </source>
</evidence>
<name>A0A432X1C8_9GAMM</name>
<dbReference type="OrthoDB" id="5767486at2"/>
<keyword evidence="1" id="KW-0732">Signal</keyword>
<feature type="chain" id="PRO_5019523900" description="Adhesin domain-containing protein" evidence="1">
    <location>
        <begin position="22"/>
        <end position="207"/>
    </location>
</feature>
<dbReference type="Proteomes" id="UP000286976">
    <property type="component" value="Unassembled WGS sequence"/>
</dbReference>
<dbReference type="RefSeq" id="WP_126757722.1">
    <property type="nucleotide sequence ID" value="NZ_PIPQ01000005.1"/>
</dbReference>